<keyword evidence="1" id="KW-0472">Membrane</keyword>
<evidence type="ECO:0000259" key="2">
    <source>
        <dbReference type="Pfam" id="PF04892"/>
    </source>
</evidence>
<feature type="domain" description="VanZ-like" evidence="2">
    <location>
        <begin position="33"/>
        <end position="91"/>
    </location>
</feature>
<keyword evidence="4" id="KW-1185">Reference proteome</keyword>
<evidence type="ECO:0000313" key="4">
    <source>
        <dbReference type="Proteomes" id="UP000632828"/>
    </source>
</evidence>
<feature type="transmembrane region" description="Helical" evidence="1">
    <location>
        <begin position="32"/>
        <end position="60"/>
    </location>
</feature>
<evidence type="ECO:0000256" key="1">
    <source>
        <dbReference type="SAM" id="Phobius"/>
    </source>
</evidence>
<dbReference type="PANTHER" id="PTHR28008:SF1">
    <property type="entry name" value="DOMAIN PROTEIN, PUTATIVE (AFU_ORTHOLOGUE AFUA_3G10980)-RELATED"/>
    <property type="match status" value="1"/>
</dbReference>
<dbReference type="InterPro" id="IPR006976">
    <property type="entry name" value="VanZ-like"/>
</dbReference>
<evidence type="ECO:0000313" key="3">
    <source>
        <dbReference type="EMBL" id="MBD1401849.1"/>
    </source>
</evidence>
<protein>
    <submittedName>
        <fullName evidence="3">VanZ family protein</fullName>
    </submittedName>
</protein>
<dbReference type="EMBL" id="JACWUN010000025">
    <property type="protein sequence ID" value="MBD1401849.1"/>
    <property type="molecule type" value="Genomic_DNA"/>
</dbReference>
<dbReference type="PANTHER" id="PTHR28008">
    <property type="entry name" value="DOMAIN PROTEIN, PUTATIVE (AFU_ORTHOLOGUE AFUA_3G10980)-RELATED"/>
    <property type="match status" value="1"/>
</dbReference>
<reference evidence="3" key="1">
    <citation type="submission" date="2020-09" db="EMBL/GenBank/DDBJ databases">
        <title>Pelobacter alkaliphilus sp. nov., a novel anaerobic arsenate-reducing bacterium from terrestrial mud volcano.</title>
        <authorList>
            <person name="Khomyakova M.A."/>
            <person name="Merkel A.Y."/>
            <person name="Slobodkin A.I."/>
        </authorList>
    </citation>
    <scope>NUCLEOTIDE SEQUENCE</scope>
    <source>
        <strain evidence="3">M08fum</strain>
    </source>
</reference>
<dbReference type="Pfam" id="PF04892">
    <property type="entry name" value="VanZ"/>
    <property type="match status" value="1"/>
</dbReference>
<sequence length="92" mass="10199">MTSLLILTGCLLPGRFLPRWLPNDKLMHLGGYFLLMVLISALTRNLLLSAALLFIAGLLIECLQHFVPGRHFSWRDQLANTVGIMLGLGLVV</sequence>
<gene>
    <name evidence="3" type="primary">vanZ</name>
    <name evidence="3" type="ORF">ICT70_14395</name>
</gene>
<accession>A0A8J6UQ97</accession>
<dbReference type="NCBIfam" id="NF037970">
    <property type="entry name" value="vanZ_1"/>
    <property type="match status" value="1"/>
</dbReference>
<dbReference type="Proteomes" id="UP000632828">
    <property type="component" value="Unassembled WGS sequence"/>
</dbReference>
<organism evidence="3 4">
    <name type="scientific">Pelovirga terrestris</name>
    <dbReference type="NCBI Taxonomy" id="2771352"/>
    <lineage>
        <taxon>Bacteria</taxon>
        <taxon>Pseudomonadati</taxon>
        <taxon>Thermodesulfobacteriota</taxon>
        <taxon>Desulfuromonadia</taxon>
        <taxon>Geobacterales</taxon>
        <taxon>Geobacteraceae</taxon>
        <taxon>Pelovirga</taxon>
    </lineage>
</organism>
<comment type="caution">
    <text evidence="3">The sequence shown here is derived from an EMBL/GenBank/DDBJ whole genome shotgun (WGS) entry which is preliminary data.</text>
</comment>
<dbReference type="AlphaFoldDB" id="A0A8J6UQ97"/>
<name>A0A8J6UQ97_9BACT</name>
<keyword evidence="1" id="KW-1133">Transmembrane helix</keyword>
<keyword evidence="1" id="KW-0812">Transmembrane</keyword>
<proteinExistence type="predicted"/>